<dbReference type="Gene3D" id="3.30.460.10">
    <property type="entry name" value="Beta Polymerase, domain 2"/>
    <property type="match status" value="1"/>
</dbReference>
<dbReference type="Proteomes" id="UP001286456">
    <property type="component" value="Unassembled WGS sequence"/>
</dbReference>
<dbReference type="PANTHER" id="PTHR34822:SF1">
    <property type="entry name" value="GRPB FAMILY PROTEIN"/>
    <property type="match status" value="1"/>
</dbReference>
<keyword evidence="2" id="KW-1185">Reference proteome</keyword>
<dbReference type="SUPFAM" id="SSF81301">
    <property type="entry name" value="Nucleotidyltransferase"/>
    <property type="match status" value="1"/>
</dbReference>
<dbReference type="PANTHER" id="PTHR34822">
    <property type="entry name" value="GRPB DOMAIN PROTEIN (AFU_ORTHOLOGUE AFUA_1G01530)"/>
    <property type="match status" value="1"/>
</dbReference>
<name>A0AAE0IYC5_9PEZI</name>
<dbReference type="InterPro" id="IPR043519">
    <property type="entry name" value="NT_sf"/>
</dbReference>
<dbReference type="Pfam" id="PF04229">
    <property type="entry name" value="GrpB"/>
    <property type="match status" value="1"/>
</dbReference>
<dbReference type="InterPro" id="IPR007344">
    <property type="entry name" value="GrpB/CoaE"/>
</dbReference>
<sequence length="232" mass="25447">MPGPSSPLPPIIYTRPRPPQRIKIVPSDPTWRSIAFPAVAARLSSALGPSAIIALHHVGSTSVPDLPAKPIIDVNLIIADSTDEASYVPQLESAGFMFISRDPAWSERRYFVLLEDAPGDERPRDANGEAEYGVSLGVYGVADTAHVEDHLRLREWLSEHREDRELYVRAKRAAAEAVERGEAEGEEGSLTDRYHARKRGVVEEIVERMYKAGAGKGVEVVGVNIPGDVVHR</sequence>
<dbReference type="AlphaFoldDB" id="A0AAE0IYC5"/>
<reference evidence="1" key="2">
    <citation type="submission" date="2023-06" db="EMBL/GenBank/DDBJ databases">
        <authorList>
            <consortium name="Lawrence Berkeley National Laboratory"/>
            <person name="Haridas S."/>
            <person name="Hensen N."/>
            <person name="Bonometti L."/>
            <person name="Westerberg I."/>
            <person name="Brannstrom I.O."/>
            <person name="Guillou S."/>
            <person name="Cros-Aarteil S."/>
            <person name="Calhoun S."/>
            <person name="Kuo A."/>
            <person name="Mondo S."/>
            <person name="Pangilinan J."/>
            <person name="Riley R."/>
            <person name="Labutti K."/>
            <person name="Andreopoulos B."/>
            <person name="Lipzen A."/>
            <person name="Chen C."/>
            <person name="Yanf M."/>
            <person name="Daum C."/>
            <person name="Ng V."/>
            <person name="Clum A."/>
            <person name="Steindorff A."/>
            <person name="Ohm R."/>
            <person name="Martin F."/>
            <person name="Silar P."/>
            <person name="Natvig D."/>
            <person name="Lalanne C."/>
            <person name="Gautier V."/>
            <person name="Ament-Velasquez S.L."/>
            <person name="Kruys A."/>
            <person name="Hutchinson M.I."/>
            <person name="Powell A.J."/>
            <person name="Barry K."/>
            <person name="Miller A.N."/>
            <person name="Grigoriev I.V."/>
            <person name="Debuchy R."/>
            <person name="Gladieux P."/>
            <person name="Thoren M.H."/>
            <person name="Johannesson H."/>
        </authorList>
    </citation>
    <scope>NUCLEOTIDE SEQUENCE</scope>
    <source>
        <strain evidence="1">SMH4131-1</strain>
    </source>
</reference>
<proteinExistence type="predicted"/>
<comment type="caution">
    <text evidence="1">The sequence shown here is derived from an EMBL/GenBank/DDBJ whole genome shotgun (WGS) entry which is preliminary data.</text>
</comment>
<gene>
    <name evidence="1" type="ORF">B0T19DRAFT_122921</name>
</gene>
<accession>A0AAE0IYC5</accession>
<evidence type="ECO:0000313" key="2">
    <source>
        <dbReference type="Proteomes" id="UP001286456"/>
    </source>
</evidence>
<reference evidence="1" key="1">
    <citation type="journal article" date="2023" name="Mol. Phylogenet. Evol.">
        <title>Genome-scale phylogeny and comparative genomics of the fungal order Sordariales.</title>
        <authorList>
            <person name="Hensen N."/>
            <person name="Bonometti L."/>
            <person name="Westerberg I."/>
            <person name="Brannstrom I.O."/>
            <person name="Guillou S."/>
            <person name="Cros-Aarteil S."/>
            <person name="Calhoun S."/>
            <person name="Haridas S."/>
            <person name="Kuo A."/>
            <person name="Mondo S."/>
            <person name="Pangilinan J."/>
            <person name="Riley R."/>
            <person name="LaButti K."/>
            <person name="Andreopoulos B."/>
            <person name="Lipzen A."/>
            <person name="Chen C."/>
            <person name="Yan M."/>
            <person name="Daum C."/>
            <person name="Ng V."/>
            <person name="Clum A."/>
            <person name="Steindorff A."/>
            <person name="Ohm R.A."/>
            <person name="Martin F."/>
            <person name="Silar P."/>
            <person name="Natvig D.O."/>
            <person name="Lalanne C."/>
            <person name="Gautier V."/>
            <person name="Ament-Velasquez S.L."/>
            <person name="Kruys A."/>
            <person name="Hutchinson M.I."/>
            <person name="Powell A.J."/>
            <person name="Barry K."/>
            <person name="Miller A.N."/>
            <person name="Grigoriev I.V."/>
            <person name="Debuchy R."/>
            <person name="Gladieux P."/>
            <person name="Hiltunen Thoren M."/>
            <person name="Johannesson H."/>
        </authorList>
    </citation>
    <scope>NUCLEOTIDE SEQUENCE</scope>
    <source>
        <strain evidence="1">SMH4131-1</strain>
    </source>
</reference>
<dbReference type="EMBL" id="JAUEPO010000002">
    <property type="protein sequence ID" value="KAK3333330.1"/>
    <property type="molecule type" value="Genomic_DNA"/>
</dbReference>
<organism evidence="1 2">
    <name type="scientific">Cercophora scortea</name>
    <dbReference type="NCBI Taxonomy" id="314031"/>
    <lineage>
        <taxon>Eukaryota</taxon>
        <taxon>Fungi</taxon>
        <taxon>Dikarya</taxon>
        <taxon>Ascomycota</taxon>
        <taxon>Pezizomycotina</taxon>
        <taxon>Sordariomycetes</taxon>
        <taxon>Sordariomycetidae</taxon>
        <taxon>Sordariales</taxon>
        <taxon>Lasiosphaeriaceae</taxon>
        <taxon>Cercophora</taxon>
    </lineage>
</organism>
<protein>
    <submittedName>
        <fullName evidence="1">GrpB domain protein</fullName>
    </submittedName>
</protein>
<evidence type="ECO:0000313" key="1">
    <source>
        <dbReference type="EMBL" id="KAK3333330.1"/>
    </source>
</evidence>